<accession>A0AAI9UG63</accession>
<dbReference type="AlphaFoldDB" id="A0AAI9UG63"/>
<keyword evidence="2" id="KW-1185">Reference proteome</keyword>
<comment type="caution">
    <text evidence="1">The sequence shown here is derived from an EMBL/GenBank/DDBJ whole genome shotgun (WGS) entry which is preliminary data.</text>
</comment>
<organism evidence="1 2">
    <name type="scientific">Colletotrichum melonis</name>
    <dbReference type="NCBI Taxonomy" id="1209925"/>
    <lineage>
        <taxon>Eukaryota</taxon>
        <taxon>Fungi</taxon>
        <taxon>Dikarya</taxon>
        <taxon>Ascomycota</taxon>
        <taxon>Pezizomycotina</taxon>
        <taxon>Sordariomycetes</taxon>
        <taxon>Hypocreomycetidae</taxon>
        <taxon>Glomerellales</taxon>
        <taxon>Glomerellaceae</taxon>
        <taxon>Colletotrichum</taxon>
        <taxon>Colletotrichum acutatum species complex</taxon>
    </lineage>
</organism>
<evidence type="ECO:0000313" key="1">
    <source>
        <dbReference type="EMBL" id="KAK1457757.1"/>
    </source>
</evidence>
<name>A0AAI9UG63_9PEZI</name>
<protein>
    <submittedName>
        <fullName evidence="1">Uncharacterized protein</fullName>
    </submittedName>
</protein>
<gene>
    <name evidence="1" type="ORF">CMEL01_15740</name>
</gene>
<proteinExistence type="predicted"/>
<dbReference type="Proteomes" id="UP001239795">
    <property type="component" value="Unassembled WGS sequence"/>
</dbReference>
<sequence>MEGEVYRVADASHSPARNMDLRDERQQCRTATPVLSGL</sequence>
<evidence type="ECO:0000313" key="2">
    <source>
        <dbReference type="Proteomes" id="UP001239795"/>
    </source>
</evidence>
<reference evidence="1 2" key="1">
    <citation type="submission" date="2016-10" db="EMBL/GenBank/DDBJ databases">
        <title>The genome sequence of Colletotrichum fioriniae PJ7.</title>
        <authorList>
            <person name="Baroncelli R."/>
        </authorList>
    </citation>
    <scope>NUCLEOTIDE SEQUENCE [LARGE SCALE GENOMIC DNA]</scope>
    <source>
        <strain evidence="1">Col 31</strain>
    </source>
</reference>
<dbReference type="EMBL" id="MLGG01000015">
    <property type="protein sequence ID" value="KAK1457757.1"/>
    <property type="molecule type" value="Genomic_DNA"/>
</dbReference>